<dbReference type="EMBL" id="DMZY01000243">
    <property type="protein sequence ID" value="HAV93144.1"/>
    <property type="molecule type" value="Genomic_DNA"/>
</dbReference>
<evidence type="ECO:0000259" key="5">
    <source>
        <dbReference type="Pfam" id="PF00456"/>
    </source>
</evidence>
<feature type="transmembrane region" description="Helical" evidence="4">
    <location>
        <begin position="21"/>
        <end position="44"/>
    </location>
</feature>
<evidence type="ECO:0000313" key="6">
    <source>
        <dbReference type="EMBL" id="HAV93144.1"/>
    </source>
</evidence>
<keyword evidence="4" id="KW-0472">Membrane</keyword>
<dbReference type="Gene3D" id="3.40.50.970">
    <property type="match status" value="1"/>
</dbReference>
<evidence type="ECO:0000256" key="3">
    <source>
        <dbReference type="ARBA" id="ARBA00023052"/>
    </source>
</evidence>
<protein>
    <submittedName>
        <fullName evidence="6">Transketolase</fullName>
    </submittedName>
</protein>
<dbReference type="InterPro" id="IPR005474">
    <property type="entry name" value="Transketolase_N"/>
</dbReference>
<sequence length="271" mass="30733">MKKDFLIQRSNECRKEILKMVYNASSGHIGGAFSAIDIMVYLYFEKMNFSKNNFTDINRDRFILSKGHASAALYSCLAFKEIISFEELSGFRKIDRMLQGHPSRKTTPGVETSTGSLGQGLSFANGCALGLKIKNINSKTYCMVGDGEINEGQFWEALMTSARYRLENLRVILDYNHLQIDGKIEEIKNPSPSRERFESFGFYVIEINGHNFDEIEKAFTEADLIKGMPVFIIAHTTKGKGVSFMENNVDFHGTPPKKDEFERAMKELENA</sequence>
<dbReference type="InterPro" id="IPR029061">
    <property type="entry name" value="THDP-binding"/>
</dbReference>
<dbReference type="PANTHER" id="PTHR47514">
    <property type="entry name" value="TRANSKETOLASE N-TERMINAL SECTION-RELATED"/>
    <property type="match status" value="1"/>
</dbReference>
<dbReference type="Pfam" id="PF00456">
    <property type="entry name" value="Transketolase_N"/>
    <property type="match status" value="1"/>
</dbReference>
<comment type="similarity">
    <text evidence="2">Belongs to the transketolase family.</text>
</comment>
<evidence type="ECO:0000256" key="4">
    <source>
        <dbReference type="SAM" id="Phobius"/>
    </source>
</evidence>
<dbReference type="Proteomes" id="UP000264062">
    <property type="component" value="Unassembled WGS sequence"/>
</dbReference>
<name>A0A350HC78_UNCW3</name>
<gene>
    <name evidence="6" type="ORF">DCW38_08210</name>
</gene>
<dbReference type="PANTHER" id="PTHR47514:SF1">
    <property type="entry name" value="TRANSKETOLASE N-TERMINAL SECTION-RELATED"/>
    <property type="match status" value="1"/>
</dbReference>
<organism evidence="6 7">
    <name type="scientific">candidate division WOR-3 bacterium</name>
    <dbReference type="NCBI Taxonomy" id="2052148"/>
    <lineage>
        <taxon>Bacteria</taxon>
        <taxon>Bacteria division WOR-3</taxon>
    </lineage>
</organism>
<dbReference type="AlphaFoldDB" id="A0A350HC78"/>
<feature type="domain" description="Transketolase N-terminal" evidence="5">
    <location>
        <begin position="17"/>
        <end position="266"/>
    </location>
</feature>
<evidence type="ECO:0000313" key="7">
    <source>
        <dbReference type="Proteomes" id="UP000264062"/>
    </source>
</evidence>
<dbReference type="SUPFAM" id="SSF52518">
    <property type="entry name" value="Thiamin diphosphate-binding fold (THDP-binding)"/>
    <property type="match status" value="1"/>
</dbReference>
<keyword evidence="4" id="KW-1133">Transmembrane helix</keyword>
<proteinExistence type="inferred from homology"/>
<evidence type="ECO:0000256" key="2">
    <source>
        <dbReference type="ARBA" id="ARBA00007131"/>
    </source>
</evidence>
<evidence type="ECO:0000256" key="1">
    <source>
        <dbReference type="ARBA" id="ARBA00001964"/>
    </source>
</evidence>
<comment type="caution">
    <text evidence="6">The sequence shown here is derived from an EMBL/GenBank/DDBJ whole genome shotgun (WGS) entry which is preliminary data.</text>
</comment>
<keyword evidence="3" id="KW-0786">Thiamine pyrophosphate</keyword>
<accession>A0A350HC78</accession>
<keyword evidence="4" id="KW-0812">Transmembrane</keyword>
<reference evidence="6 7" key="1">
    <citation type="journal article" date="2018" name="Nat. Biotechnol.">
        <title>A standardized bacterial taxonomy based on genome phylogeny substantially revises the tree of life.</title>
        <authorList>
            <person name="Parks D.H."/>
            <person name="Chuvochina M."/>
            <person name="Waite D.W."/>
            <person name="Rinke C."/>
            <person name="Skarshewski A."/>
            <person name="Chaumeil P.A."/>
            <person name="Hugenholtz P."/>
        </authorList>
    </citation>
    <scope>NUCLEOTIDE SEQUENCE [LARGE SCALE GENOMIC DNA]</scope>
    <source>
        <strain evidence="6">UBA9956</strain>
    </source>
</reference>
<comment type="cofactor">
    <cofactor evidence="1">
        <name>thiamine diphosphate</name>
        <dbReference type="ChEBI" id="CHEBI:58937"/>
    </cofactor>
</comment>
<dbReference type="CDD" id="cd02012">
    <property type="entry name" value="TPP_TK"/>
    <property type="match status" value="1"/>
</dbReference>